<dbReference type="Gene3D" id="3.90.1720.10">
    <property type="entry name" value="endopeptidase domain like (from Nostoc punctiforme)"/>
    <property type="match status" value="1"/>
</dbReference>
<evidence type="ECO:0000256" key="2">
    <source>
        <dbReference type="ARBA" id="ARBA00022679"/>
    </source>
</evidence>
<evidence type="ECO:0000256" key="3">
    <source>
        <dbReference type="ARBA" id="ARBA00022801"/>
    </source>
</evidence>
<dbReference type="EMBL" id="MTYJ01000188">
    <property type="protein sequence ID" value="OWA50333.1"/>
    <property type="molecule type" value="Genomic_DNA"/>
</dbReference>
<evidence type="ECO:0000256" key="1">
    <source>
        <dbReference type="ARBA" id="ARBA00007824"/>
    </source>
</evidence>
<dbReference type="GO" id="GO:0008970">
    <property type="term" value="F:phospholipase A1 activity"/>
    <property type="evidence" value="ECO:0007669"/>
    <property type="project" value="TreeGrafter"/>
</dbReference>
<dbReference type="InterPro" id="IPR038765">
    <property type="entry name" value="Papain-like_cys_pep_sf"/>
</dbReference>
<evidence type="ECO:0000256" key="6">
    <source>
        <dbReference type="SAM" id="Phobius"/>
    </source>
</evidence>
<evidence type="ECO:0000313" key="8">
    <source>
        <dbReference type="EMBL" id="OWA50333.1"/>
    </source>
</evidence>
<comment type="caution">
    <text evidence="8">The sequence shown here is derived from an EMBL/GenBank/DDBJ whole genome shotgun (WGS) entry which is preliminary data.</text>
</comment>
<dbReference type="AlphaFoldDB" id="A0A9X6NCX3"/>
<dbReference type="PANTHER" id="PTHR13943">
    <property type="entry name" value="HRAS-LIKE SUPPRESSOR - RELATED"/>
    <property type="match status" value="1"/>
</dbReference>
<dbReference type="PROSITE" id="PS51934">
    <property type="entry name" value="LRAT"/>
    <property type="match status" value="1"/>
</dbReference>
<feature type="region of interest" description="Disordered" evidence="5">
    <location>
        <begin position="1"/>
        <end position="21"/>
    </location>
</feature>
<dbReference type="InterPro" id="IPR007053">
    <property type="entry name" value="LRAT_dom"/>
</dbReference>
<comment type="similarity">
    <text evidence="1">Belongs to the H-rev107 family.</text>
</comment>
<gene>
    <name evidence="8" type="ORF">BV898_14854</name>
</gene>
<dbReference type="PANTHER" id="PTHR13943:SF31">
    <property type="entry name" value="PHOSPHOLIPASE A AND ACYLTRANSFERASE 3"/>
    <property type="match status" value="1"/>
</dbReference>
<dbReference type="InterPro" id="IPR051496">
    <property type="entry name" value="H-rev107_PLA/AT"/>
</dbReference>
<keyword evidence="6" id="KW-0472">Membrane</keyword>
<evidence type="ECO:0000313" key="9">
    <source>
        <dbReference type="Proteomes" id="UP000192578"/>
    </source>
</evidence>
<keyword evidence="4" id="KW-0443">Lipid metabolism</keyword>
<keyword evidence="6" id="KW-0812">Transmembrane</keyword>
<accession>A0A9X6NCX3</accession>
<organism evidence="8 9">
    <name type="scientific">Hypsibius exemplaris</name>
    <name type="common">Freshwater tardigrade</name>
    <dbReference type="NCBI Taxonomy" id="2072580"/>
    <lineage>
        <taxon>Eukaryota</taxon>
        <taxon>Metazoa</taxon>
        <taxon>Ecdysozoa</taxon>
        <taxon>Tardigrada</taxon>
        <taxon>Eutardigrada</taxon>
        <taxon>Parachela</taxon>
        <taxon>Hypsibioidea</taxon>
        <taxon>Hypsibiidae</taxon>
        <taxon>Hypsibius</taxon>
    </lineage>
</organism>
<keyword evidence="6" id="KW-1133">Transmembrane helix</keyword>
<keyword evidence="3" id="KW-0378">Hydrolase</keyword>
<dbReference type="SUPFAM" id="SSF54001">
    <property type="entry name" value="Cysteine proteinases"/>
    <property type="match status" value="1"/>
</dbReference>
<dbReference type="OrthoDB" id="421951at2759"/>
<sequence length="313" mass="34775">MAAPATAKAVKNEKQAKTPVANRDLSPWVSPDLWEKHKGKFEPGDLVEFRREGKLFQHWGLYLGDNLVVHVSSFDLCQPFAGFSDRFTNISSASTNASFISVAPVVAVAEAVEVELKEIAEDVKELFSEEKQSEPLPCARCEDVVVEASPLDLGYRMEDRTKWFIKVEHILRIAGRDQFRVNNIAQRTYKRAVRTPKEIFQLVKCFKDKEVDYSLVNSNCEHFVTSLKFKTEDLKDAKEKNKDGEDADVIPVVMNSCGTSSQVRQFFVGLGMVAVAVGGYVVVSLLFGGKPVPSAKVVALASKKAKVSTTLRL</sequence>
<dbReference type="GO" id="GO:0016410">
    <property type="term" value="F:N-acyltransferase activity"/>
    <property type="evidence" value="ECO:0007669"/>
    <property type="project" value="TreeGrafter"/>
</dbReference>
<keyword evidence="9" id="KW-1185">Reference proteome</keyword>
<dbReference type="GO" id="GO:0004623">
    <property type="term" value="F:phospholipase A2 activity"/>
    <property type="evidence" value="ECO:0007669"/>
    <property type="project" value="TreeGrafter"/>
</dbReference>
<proteinExistence type="inferred from homology"/>
<protein>
    <recommendedName>
        <fullName evidence="7">LRAT domain-containing protein</fullName>
    </recommendedName>
</protein>
<reference evidence="9" key="1">
    <citation type="submission" date="2017-01" db="EMBL/GenBank/DDBJ databases">
        <title>Comparative genomics of anhydrobiosis in the tardigrade Hypsibius dujardini.</title>
        <authorList>
            <person name="Yoshida Y."/>
            <person name="Koutsovoulos G."/>
            <person name="Laetsch D."/>
            <person name="Stevens L."/>
            <person name="Kumar S."/>
            <person name="Horikawa D."/>
            <person name="Ishino K."/>
            <person name="Komine S."/>
            <person name="Tomita M."/>
            <person name="Blaxter M."/>
            <person name="Arakawa K."/>
        </authorList>
    </citation>
    <scope>NUCLEOTIDE SEQUENCE [LARGE SCALE GENOMIC DNA]</scope>
    <source>
        <strain evidence="9">Z151</strain>
    </source>
</reference>
<keyword evidence="2" id="KW-0808">Transferase</keyword>
<evidence type="ECO:0000256" key="4">
    <source>
        <dbReference type="ARBA" id="ARBA00023098"/>
    </source>
</evidence>
<dbReference type="GO" id="GO:0070292">
    <property type="term" value="P:N-acylphosphatidylethanolamine metabolic process"/>
    <property type="evidence" value="ECO:0007669"/>
    <property type="project" value="TreeGrafter"/>
</dbReference>
<evidence type="ECO:0000259" key="7">
    <source>
        <dbReference type="PROSITE" id="PS51934"/>
    </source>
</evidence>
<name>A0A9X6NCX3_HYPEX</name>
<feature type="transmembrane region" description="Helical" evidence="6">
    <location>
        <begin position="266"/>
        <end position="287"/>
    </location>
</feature>
<dbReference type="Proteomes" id="UP000192578">
    <property type="component" value="Unassembled WGS sequence"/>
</dbReference>
<dbReference type="GO" id="GO:0005737">
    <property type="term" value="C:cytoplasm"/>
    <property type="evidence" value="ECO:0007669"/>
    <property type="project" value="TreeGrafter"/>
</dbReference>
<evidence type="ECO:0000256" key="5">
    <source>
        <dbReference type="SAM" id="MobiDB-lite"/>
    </source>
</evidence>
<dbReference type="Pfam" id="PF04970">
    <property type="entry name" value="LRAT"/>
    <property type="match status" value="1"/>
</dbReference>
<feature type="domain" description="LRAT" evidence="7">
    <location>
        <begin position="48"/>
        <end position="236"/>
    </location>
</feature>